<evidence type="ECO:0000259" key="4">
    <source>
        <dbReference type="Pfam" id="PF00135"/>
    </source>
</evidence>
<keyword evidence="2" id="KW-0325">Glycoprotein</keyword>
<reference evidence="5" key="2">
    <citation type="submission" date="2022-10" db="EMBL/GenBank/DDBJ databases">
        <authorList>
            <consortium name="ENA_rothamsted_submissions"/>
            <consortium name="culmorum"/>
            <person name="King R."/>
        </authorList>
    </citation>
    <scope>NUCLEOTIDE SEQUENCE</scope>
</reference>
<proteinExistence type="inferred from homology"/>
<name>A0A9N9R189_9NEOP</name>
<evidence type="ECO:0000313" key="5">
    <source>
        <dbReference type="EMBL" id="CAG9787349.1"/>
    </source>
</evidence>
<sequence length="670" mass="73202">MRGVWSCRLLLVGYVGIFIMVLKPAIAVVGGDPAAAPEPDAAVVFTQLHGRSGRIEGIRDNQLGYYSFFGIRYAEPPVGVRRFQRPVRRILAGELNATKACQRCPQPDPNSPHGSVGHEDCLCLNVFAPKMPGEERGSPVIVFIHGGNYRTGSAVPYGGKHLNQKDTILVVPQYRLGSLGFISNEQKEASGNAGLFDLHVAVSWVKDYIQFFGGDPTRITLMGQGSGGSAASLMALTSQGRTSDGVVALSGTALSPGAIRKDPSKYTKELAKRTDCPETPIERLVICLKQRPAEEIIKADSEMGPDLVDTEMFLNEISGKTGPGVRIEGADDHRGLPPLIEEPPTTSLKKKRQSSPLLTGVTTAETNRAVFGKYSRTLTNQLEKIKDFIKKDIIGGLKNVVNGVEGLLPIQEELKKLPILGNFEEYYNRLAQNGADVVKGLSAIAEVTGDALFNFPAFRSVKDWGKAAPAYLYSFEFNGNLTKGSYFLPGVALAEDSKENDVRQAKNQGPAHGDDLAYIFDPLDENGRSMEGEVSQTDSRVRNNFVGVISQFAHNLDFASKNVSQSKGLFSFPTNGNTFFRISDNIRSENLDENFRFCQMGLWGNMADRLLGSVCQNEIKKLLELVPIPTELLPIQPINNAIPSLSLGNMLPKQKDNQVKLPSVTNWFNR</sequence>
<dbReference type="Pfam" id="PF00135">
    <property type="entry name" value="COesterase"/>
    <property type="match status" value="1"/>
</dbReference>
<comment type="similarity">
    <text evidence="1">Belongs to the type-B carboxylesterase/lipase family.</text>
</comment>
<gene>
    <name evidence="5" type="ORF">DIATSA_LOCUS5235</name>
</gene>
<dbReference type="EMBL" id="OU893348">
    <property type="protein sequence ID" value="CAG9787349.1"/>
    <property type="molecule type" value="Genomic_DNA"/>
</dbReference>
<dbReference type="SUPFAM" id="SSF53474">
    <property type="entry name" value="alpha/beta-Hydrolases"/>
    <property type="match status" value="1"/>
</dbReference>
<dbReference type="PANTHER" id="PTHR43903">
    <property type="entry name" value="NEUROLIGIN"/>
    <property type="match status" value="1"/>
</dbReference>
<protein>
    <recommendedName>
        <fullName evidence="4">Carboxylesterase type B domain-containing protein</fullName>
    </recommendedName>
</protein>
<feature type="domain" description="Carboxylesterase type B" evidence="4">
    <location>
        <begin position="44"/>
        <end position="583"/>
    </location>
</feature>
<accession>A0A9N9R189</accession>
<dbReference type="OrthoDB" id="408631at2759"/>
<organism evidence="5 6">
    <name type="scientific">Diatraea saccharalis</name>
    <name type="common">sugarcane borer</name>
    <dbReference type="NCBI Taxonomy" id="40085"/>
    <lineage>
        <taxon>Eukaryota</taxon>
        <taxon>Metazoa</taxon>
        <taxon>Ecdysozoa</taxon>
        <taxon>Arthropoda</taxon>
        <taxon>Hexapoda</taxon>
        <taxon>Insecta</taxon>
        <taxon>Pterygota</taxon>
        <taxon>Neoptera</taxon>
        <taxon>Endopterygota</taxon>
        <taxon>Lepidoptera</taxon>
        <taxon>Glossata</taxon>
        <taxon>Ditrysia</taxon>
        <taxon>Pyraloidea</taxon>
        <taxon>Crambidae</taxon>
        <taxon>Crambinae</taxon>
        <taxon>Diatraea</taxon>
    </lineage>
</organism>
<evidence type="ECO:0000313" key="6">
    <source>
        <dbReference type="Proteomes" id="UP001153714"/>
    </source>
</evidence>
<dbReference type="InterPro" id="IPR029058">
    <property type="entry name" value="AB_hydrolase_fold"/>
</dbReference>
<reference evidence="5" key="1">
    <citation type="submission" date="2021-12" db="EMBL/GenBank/DDBJ databases">
        <authorList>
            <person name="King R."/>
        </authorList>
    </citation>
    <scope>NUCLEOTIDE SEQUENCE</scope>
</reference>
<dbReference type="InterPro" id="IPR002018">
    <property type="entry name" value="CarbesteraseB"/>
</dbReference>
<evidence type="ECO:0000256" key="3">
    <source>
        <dbReference type="SAM" id="MobiDB-lite"/>
    </source>
</evidence>
<feature type="region of interest" description="Disordered" evidence="3">
    <location>
        <begin position="319"/>
        <end position="357"/>
    </location>
</feature>
<dbReference type="AlphaFoldDB" id="A0A9N9R189"/>
<evidence type="ECO:0000256" key="1">
    <source>
        <dbReference type="ARBA" id="ARBA00005964"/>
    </source>
</evidence>
<dbReference type="Gene3D" id="3.40.50.1820">
    <property type="entry name" value="alpha/beta hydrolase"/>
    <property type="match status" value="1"/>
</dbReference>
<dbReference type="Proteomes" id="UP001153714">
    <property type="component" value="Chromosome 17"/>
</dbReference>
<keyword evidence="6" id="KW-1185">Reference proteome</keyword>
<dbReference type="InterPro" id="IPR051093">
    <property type="entry name" value="Neuroligin/BSAL"/>
</dbReference>
<evidence type="ECO:0000256" key="2">
    <source>
        <dbReference type="ARBA" id="ARBA00023180"/>
    </source>
</evidence>